<evidence type="ECO:0008006" key="3">
    <source>
        <dbReference type="Google" id="ProtNLM"/>
    </source>
</evidence>
<accession>A0ABD3PRW3</accession>
<keyword evidence="2" id="KW-1185">Reference proteome</keyword>
<gene>
    <name evidence="1" type="ORF">HJC23_004498</name>
</gene>
<comment type="caution">
    <text evidence="1">The sequence shown here is derived from an EMBL/GenBank/DDBJ whole genome shotgun (WGS) entry which is preliminary data.</text>
</comment>
<dbReference type="Proteomes" id="UP001516023">
    <property type="component" value="Unassembled WGS sequence"/>
</dbReference>
<evidence type="ECO:0000313" key="1">
    <source>
        <dbReference type="EMBL" id="KAL3790868.1"/>
    </source>
</evidence>
<dbReference type="AlphaFoldDB" id="A0ABD3PRW3"/>
<reference evidence="1 2" key="1">
    <citation type="journal article" date="2020" name="G3 (Bethesda)">
        <title>Improved Reference Genome for Cyclotella cryptica CCMP332, a Model for Cell Wall Morphogenesis, Salinity Adaptation, and Lipid Production in Diatoms (Bacillariophyta).</title>
        <authorList>
            <person name="Roberts W.R."/>
            <person name="Downey K.M."/>
            <person name="Ruck E.C."/>
            <person name="Traller J.C."/>
            <person name="Alverson A.J."/>
        </authorList>
    </citation>
    <scope>NUCLEOTIDE SEQUENCE [LARGE SCALE GENOMIC DNA]</scope>
    <source>
        <strain evidence="1 2">CCMP332</strain>
    </source>
</reference>
<name>A0ABD3PRW3_9STRA</name>
<dbReference type="EMBL" id="JABMIG020000121">
    <property type="protein sequence ID" value="KAL3790868.1"/>
    <property type="molecule type" value="Genomic_DNA"/>
</dbReference>
<evidence type="ECO:0000313" key="2">
    <source>
        <dbReference type="Proteomes" id="UP001516023"/>
    </source>
</evidence>
<sequence length="148" mass="17254">MAIMSFLLSSSRALSRNITHQNMTNFSLRSFTTTTPLQKRIGGSHTERNPKIKITLEQLRMAARGSGRYAPICHEQQEKVMNALEAAKFEVCISYVGYHLCSCNGPIYKYILEYDKCREDYNRNHKGKDKTMMRELNKYLVRPRKKQK</sequence>
<protein>
    <recommendedName>
        <fullName evidence="3">COX assembly mitochondrial protein</fullName>
    </recommendedName>
</protein>
<proteinExistence type="predicted"/>
<organism evidence="1 2">
    <name type="scientific">Cyclotella cryptica</name>
    <dbReference type="NCBI Taxonomy" id="29204"/>
    <lineage>
        <taxon>Eukaryota</taxon>
        <taxon>Sar</taxon>
        <taxon>Stramenopiles</taxon>
        <taxon>Ochrophyta</taxon>
        <taxon>Bacillariophyta</taxon>
        <taxon>Coscinodiscophyceae</taxon>
        <taxon>Thalassiosirophycidae</taxon>
        <taxon>Stephanodiscales</taxon>
        <taxon>Stephanodiscaceae</taxon>
        <taxon>Cyclotella</taxon>
    </lineage>
</organism>